<dbReference type="Proteomes" id="UP000054538">
    <property type="component" value="Unassembled WGS sequence"/>
</dbReference>
<keyword evidence="2" id="KW-1185">Reference proteome</keyword>
<reference evidence="2" key="2">
    <citation type="submission" date="2015-01" db="EMBL/GenBank/DDBJ databases">
        <title>Evolutionary Origins and Diversification of the Mycorrhizal Mutualists.</title>
        <authorList>
            <consortium name="DOE Joint Genome Institute"/>
            <consortium name="Mycorrhizal Genomics Consortium"/>
            <person name="Kohler A."/>
            <person name="Kuo A."/>
            <person name="Nagy L.G."/>
            <person name="Floudas D."/>
            <person name="Copeland A."/>
            <person name="Barry K.W."/>
            <person name="Cichocki N."/>
            <person name="Veneault-Fourrey C."/>
            <person name="LaButti K."/>
            <person name="Lindquist E.A."/>
            <person name="Lipzen A."/>
            <person name="Lundell T."/>
            <person name="Morin E."/>
            <person name="Murat C."/>
            <person name="Riley R."/>
            <person name="Ohm R."/>
            <person name="Sun H."/>
            <person name="Tunlid A."/>
            <person name="Henrissat B."/>
            <person name="Grigoriev I.V."/>
            <person name="Hibbett D.S."/>
            <person name="Martin F."/>
        </authorList>
    </citation>
    <scope>NUCLEOTIDE SEQUENCE [LARGE SCALE GENOMIC DNA]</scope>
    <source>
        <strain evidence="2">Ve08.2h10</strain>
    </source>
</reference>
<name>A0A0D0DBW2_9AGAM</name>
<proteinExistence type="predicted"/>
<dbReference type="InParanoid" id="A0A0D0DBW2"/>
<dbReference type="EMBL" id="KN826701">
    <property type="protein sequence ID" value="KIK78129.1"/>
    <property type="molecule type" value="Genomic_DNA"/>
</dbReference>
<protein>
    <submittedName>
        <fullName evidence="1">Uncharacterized protein</fullName>
    </submittedName>
</protein>
<gene>
    <name evidence="1" type="ORF">PAXRUDRAFT_36697</name>
</gene>
<organism evidence="1 2">
    <name type="scientific">Paxillus rubicundulus Ve08.2h10</name>
    <dbReference type="NCBI Taxonomy" id="930991"/>
    <lineage>
        <taxon>Eukaryota</taxon>
        <taxon>Fungi</taxon>
        <taxon>Dikarya</taxon>
        <taxon>Basidiomycota</taxon>
        <taxon>Agaricomycotina</taxon>
        <taxon>Agaricomycetes</taxon>
        <taxon>Agaricomycetidae</taxon>
        <taxon>Boletales</taxon>
        <taxon>Paxilineae</taxon>
        <taxon>Paxillaceae</taxon>
        <taxon>Paxillus</taxon>
    </lineage>
</organism>
<dbReference type="HOGENOM" id="CLU_138079_0_0_1"/>
<evidence type="ECO:0000313" key="2">
    <source>
        <dbReference type="Proteomes" id="UP000054538"/>
    </source>
</evidence>
<evidence type="ECO:0000313" key="1">
    <source>
        <dbReference type="EMBL" id="KIK78129.1"/>
    </source>
</evidence>
<accession>A0A0D0DBW2</accession>
<sequence>MQPFCPNLWLVDSHSTADTKSCSEFTYQVKPNLCVYSDASSIGCDSSRVEVIIKFKWDHGQDPFCQPMFVSCCNTALNTLGQITAYASAQLTSQFCTHCFSILVIQDITYIIRWD</sequence>
<dbReference type="AlphaFoldDB" id="A0A0D0DBW2"/>
<dbReference type="OrthoDB" id="2739948at2759"/>
<reference evidence="1 2" key="1">
    <citation type="submission" date="2014-04" db="EMBL/GenBank/DDBJ databases">
        <authorList>
            <consortium name="DOE Joint Genome Institute"/>
            <person name="Kuo A."/>
            <person name="Kohler A."/>
            <person name="Jargeat P."/>
            <person name="Nagy L.G."/>
            <person name="Floudas D."/>
            <person name="Copeland A."/>
            <person name="Barry K.W."/>
            <person name="Cichocki N."/>
            <person name="Veneault-Fourrey C."/>
            <person name="LaButti K."/>
            <person name="Lindquist E.A."/>
            <person name="Lipzen A."/>
            <person name="Lundell T."/>
            <person name="Morin E."/>
            <person name="Murat C."/>
            <person name="Sun H."/>
            <person name="Tunlid A."/>
            <person name="Henrissat B."/>
            <person name="Grigoriev I.V."/>
            <person name="Hibbett D.S."/>
            <person name="Martin F."/>
            <person name="Nordberg H.P."/>
            <person name="Cantor M.N."/>
            <person name="Hua S.X."/>
        </authorList>
    </citation>
    <scope>NUCLEOTIDE SEQUENCE [LARGE SCALE GENOMIC DNA]</scope>
    <source>
        <strain evidence="1 2">Ve08.2h10</strain>
    </source>
</reference>